<dbReference type="Pfam" id="PF09997">
    <property type="entry name" value="DUF2238"/>
    <property type="match status" value="1"/>
</dbReference>
<dbReference type="InterPro" id="IPR014509">
    <property type="entry name" value="YjdF-like"/>
</dbReference>
<proteinExistence type="predicted"/>
<feature type="transmembrane region" description="Helical" evidence="1">
    <location>
        <begin position="131"/>
        <end position="149"/>
    </location>
</feature>
<dbReference type="RefSeq" id="WP_154549395.1">
    <property type="nucleotide sequence ID" value="NZ_VUMX01000034.1"/>
</dbReference>
<dbReference type="OrthoDB" id="4966203at2"/>
<accession>A0A6A8MGC4</accession>
<keyword evidence="1" id="KW-0472">Membrane</keyword>
<feature type="transmembrane region" description="Helical" evidence="1">
    <location>
        <begin position="99"/>
        <end position="119"/>
    </location>
</feature>
<reference evidence="2 3" key="1">
    <citation type="submission" date="2019-08" db="EMBL/GenBank/DDBJ databases">
        <title>In-depth cultivation of the pig gut microbiome towards novel bacterial diversity and tailored functional studies.</title>
        <authorList>
            <person name="Wylensek D."/>
            <person name="Hitch T.C.A."/>
            <person name="Clavel T."/>
        </authorList>
    </citation>
    <scope>NUCLEOTIDE SEQUENCE [LARGE SCALE GENOMIC DNA]</scope>
    <source>
        <strain evidence="2 3">Bifido-178-WT-2B</strain>
    </source>
</reference>
<name>A0A6A8MGC4_9LACO</name>
<evidence type="ECO:0000313" key="2">
    <source>
        <dbReference type="EMBL" id="MST87783.1"/>
    </source>
</evidence>
<evidence type="ECO:0000313" key="3">
    <source>
        <dbReference type="Proteomes" id="UP000438120"/>
    </source>
</evidence>
<feature type="transmembrane region" description="Helical" evidence="1">
    <location>
        <begin position="12"/>
        <end position="32"/>
    </location>
</feature>
<keyword evidence="1" id="KW-1133">Transmembrane helix</keyword>
<feature type="transmembrane region" description="Helical" evidence="1">
    <location>
        <begin position="70"/>
        <end position="93"/>
    </location>
</feature>
<keyword evidence="1" id="KW-0812">Transmembrane</keyword>
<comment type="caution">
    <text evidence="2">The sequence shown here is derived from an EMBL/GenBank/DDBJ whole genome shotgun (WGS) entry which is preliminary data.</text>
</comment>
<protein>
    <recommendedName>
        <fullName evidence="4">DUF2238 domain-containing protein</fullName>
    </recommendedName>
</protein>
<evidence type="ECO:0000256" key="1">
    <source>
        <dbReference type="SAM" id="Phobius"/>
    </source>
</evidence>
<keyword evidence="3" id="KW-1185">Reference proteome</keyword>
<dbReference type="AlphaFoldDB" id="A0A6A8MGC4"/>
<sequence>MQKDRTFVRITFYFVVASMAISLCSTAWKILIGHQGKYSLVAAEVAAGLLLVLVPAFLSRIFRFQLPTFLYFFFMAFIYCAIYLGDAYRFYYIPYWDKFLHLISGALLLGLGFAVLGLLQKQPGRLSPAFLCLYGIAFAVFCGVLWEFYEFSVDSFFAMNLQRYAAKGRDLPGRAALMDTMGDLFADAAGSALFSLYAYWRLKKDPAWLTSFFFKKS</sequence>
<dbReference type="EMBL" id="VUMX01000034">
    <property type="protein sequence ID" value="MST87783.1"/>
    <property type="molecule type" value="Genomic_DNA"/>
</dbReference>
<gene>
    <name evidence="2" type="ORF">FYJ62_09225</name>
</gene>
<evidence type="ECO:0008006" key="4">
    <source>
        <dbReference type="Google" id="ProtNLM"/>
    </source>
</evidence>
<organism evidence="2 3">
    <name type="scientific">Lactobacillus porci</name>
    <dbReference type="NCBI Taxonomy" id="2012477"/>
    <lineage>
        <taxon>Bacteria</taxon>
        <taxon>Bacillati</taxon>
        <taxon>Bacillota</taxon>
        <taxon>Bacilli</taxon>
        <taxon>Lactobacillales</taxon>
        <taxon>Lactobacillaceae</taxon>
        <taxon>Lactobacillus</taxon>
    </lineage>
</organism>
<dbReference type="Proteomes" id="UP000438120">
    <property type="component" value="Unassembled WGS sequence"/>
</dbReference>
<feature type="transmembrane region" description="Helical" evidence="1">
    <location>
        <begin position="38"/>
        <end position="58"/>
    </location>
</feature>